<reference evidence="2 3" key="1">
    <citation type="submission" date="2014-08" db="EMBL/GenBank/DDBJ databases">
        <authorList>
            <person name="Moulin Lionel"/>
        </authorList>
    </citation>
    <scope>NUCLEOTIDE SEQUENCE [LARGE SCALE GENOMIC DNA]</scope>
</reference>
<evidence type="ECO:0000313" key="2">
    <source>
        <dbReference type="EMBL" id="CDX43717.1"/>
    </source>
</evidence>
<dbReference type="AlphaFoldDB" id="A0A090FPR6"/>
<dbReference type="GeneID" id="31892856"/>
<dbReference type="Pfam" id="PF12697">
    <property type="entry name" value="Abhydrolase_6"/>
    <property type="match status" value="1"/>
</dbReference>
<dbReference type="PANTHER" id="PTHR43689:SF8">
    <property type="entry name" value="ALPHA_BETA-HYDROLASES SUPERFAMILY PROTEIN"/>
    <property type="match status" value="1"/>
</dbReference>
<evidence type="ECO:0000259" key="1">
    <source>
        <dbReference type="Pfam" id="PF12697"/>
    </source>
</evidence>
<organism evidence="2 3">
    <name type="scientific">Mesorhizobium plurifarium</name>
    <dbReference type="NCBI Taxonomy" id="69974"/>
    <lineage>
        <taxon>Bacteria</taxon>
        <taxon>Pseudomonadati</taxon>
        <taxon>Pseudomonadota</taxon>
        <taxon>Alphaproteobacteria</taxon>
        <taxon>Hyphomicrobiales</taxon>
        <taxon>Phyllobacteriaceae</taxon>
        <taxon>Mesorhizobium</taxon>
    </lineage>
</organism>
<dbReference type="Gene3D" id="3.40.50.1820">
    <property type="entry name" value="alpha/beta hydrolase"/>
    <property type="match status" value="1"/>
</dbReference>
<dbReference type="Proteomes" id="UP000046373">
    <property type="component" value="Unassembled WGS sequence"/>
</dbReference>
<gene>
    <name evidence="2" type="ORF">MPLDJ20_60334</name>
</gene>
<dbReference type="PRINTS" id="PR00111">
    <property type="entry name" value="ABHYDROLASE"/>
</dbReference>
<dbReference type="InterPro" id="IPR029058">
    <property type="entry name" value="AB_hydrolase_fold"/>
</dbReference>
<dbReference type="GO" id="GO:0016740">
    <property type="term" value="F:transferase activity"/>
    <property type="evidence" value="ECO:0007669"/>
    <property type="project" value="UniProtKB-KW"/>
</dbReference>
<proteinExistence type="predicted"/>
<keyword evidence="2" id="KW-0808">Transferase</keyword>
<protein>
    <submittedName>
        <fullName evidence="2">Dihydrolipoamide S-acetyltransferase</fullName>
    </submittedName>
</protein>
<dbReference type="InterPro" id="IPR000073">
    <property type="entry name" value="AB_hydrolase_1"/>
</dbReference>
<accession>A0A090FPR6</accession>
<evidence type="ECO:0000313" key="3">
    <source>
        <dbReference type="Proteomes" id="UP000046373"/>
    </source>
</evidence>
<dbReference type="PANTHER" id="PTHR43689">
    <property type="entry name" value="HYDROLASE"/>
    <property type="match status" value="1"/>
</dbReference>
<sequence length="267" mass="28164">MLPFPYAVEGGAGPKTIIFLHGFGACCEIWRDVMASLAAEARLLAYDLPGHGQSLECEGMGGAKPAARAILADLAARRLGKVHLVGHSMGGAIATLMALADPSRVASLTLLAPGGFAPEINAGLLRRYAAATGGKDIRACLAAMSGPRSVPPDHVVDAICRMRKRPGQLQTLIDMAAAMTKDDRQGIIPGAQLDTLHMPVMVVWGVEDPLLPVVQAEALPPHFHLHHVLDAGHMLVEEAPALVAEIVRRNTRRRASRLHPPLGAAAS</sequence>
<feature type="domain" description="AB hydrolase-1" evidence="1">
    <location>
        <begin position="17"/>
        <end position="245"/>
    </location>
</feature>
<dbReference type="SUPFAM" id="SSF53474">
    <property type="entry name" value="alpha/beta-Hydrolases"/>
    <property type="match status" value="1"/>
</dbReference>
<dbReference type="EMBL" id="CCNB01000043">
    <property type="protein sequence ID" value="CDX43717.1"/>
    <property type="molecule type" value="Genomic_DNA"/>
</dbReference>
<name>A0A090FPR6_MESPL</name>